<reference evidence="2" key="1">
    <citation type="submission" date="2017-11" db="EMBL/GenBank/DDBJ databases">
        <title>Complete Genome Sequence of Kyrpidia sp. Strain EA-1, a thermophilic, hydrogen-oxidizing Bacterium, isolated from the Azores.</title>
        <authorList>
            <person name="Reiner J.E."/>
            <person name="Lapp C.J."/>
            <person name="Bunk B."/>
            <person name="Gescher J."/>
        </authorList>
    </citation>
    <scope>NUCLEOTIDE SEQUENCE [LARGE SCALE GENOMIC DNA]</scope>
    <source>
        <strain evidence="2">EA-1</strain>
    </source>
</reference>
<protein>
    <submittedName>
        <fullName evidence="1">Uncharacterized protein</fullName>
    </submittedName>
</protein>
<evidence type="ECO:0000313" key="1">
    <source>
        <dbReference type="EMBL" id="ATY84504.1"/>
    </source>
</evidence>
<dbReference type="KEGG" id="kyr:CVV65_05660"/>
<dbReference type="AlphaFoldDB" id="A0A2K8N590"/>
<gene>
    <name evidence="1" type="ORF">CVV65_05660</name>
</gene>
<organism evidence="1 2">
    <name type="scientific">Kyrpidia spormannii</name>
    <dbReference type="NCBI Taxonomy" id="2055160"/>
    <lineage>
        <taxon>Bacteria</taxon>
        <taxon>Bacillati</taxon>
        <taxon>Bacillota</taxon>
        <taxon>Bacilli</taxon>
        <taxon>Bacillales</taxon>
        <taxon>Alicyclobacillaceae</taxon>
        <taxon>Kyrpidia</taxon>
    </lineage>
</organism>
<proteinExistence type="predicted"/>
<dbReference type="RefSeq" id="WP_100667323.1">
    <property type="nucleotide sequence ID" value="NZ_CP024955.1"/>
</dbReference>
<dbReference type="Proteomes" id="UP000231932">
    <property type="component" value="Chromosome"/>
</dbReference>
<evidence type="ECO:0000313" key="2">
    <source>
        <dbReference type="Proteomes" id="UP000231932"/>
    </source>
</evidence>
<dbReference type="OrthoDB" id="2988227at2"/>
<keyword evidence="2" id="KW-1185">Reference proteome</keyword>
<dbReference type="EMBL" id="CP024955">
    <property type="protein sequence ID" value="ATY84504.1"/>
    <property type="molecule type" value="Genomic_DNA"/>
</dbReference>
<accession>A0A2K8N590</accession>
<sequence length="269" mass="31343">MSSDRDYRRLMYTYWGSYLEEPYKDVGIAVAQTLMKHWGTVKLLSNSTVPNLLAKTEEEKDYLEDIETPEALEQIVKGHRLVKDSLMFAADFVNSAVTVGKYWVSLIISFAYMRLIEYDRLKFYRTKDPAVNAARTEALLAVCKDVARLPAIRELWMGDSWNAFLGEPAFLYRPNKLYYRVQNTSQTLQTKEKVLRLAARFEELVPRGWVLDYLRKRLGPEAVEELDNKKIVVRFYDRSLTKPKVRGWGFLKEFERDVNAYVAGRGVKL</sequence>
<name>A0A2K8N590_9BACL</name>